<dbReference type="Proteomes" id="UP001375240">
    <property type="component" value="Unassembled WGS sequence"/>
</dbReference>
<organism evidence="2 3">
    <name type="scientific">Orbilia brochopaga</name>
    <dbReference type="NCBI Taxonomy" id="3140254"/>
    <lineage>
        <taxon>Eukaryota</taxon>
        <taxon>Fungi</taxon>
        <taxon>Dikarya</taxon>
        <taxon>Ascomycota</taxon>
        <taxon>Pezizomycotina</taxon>
        <taxon>Orbiliomycetes</taxon>
        <taxon>Orbiliales</taxon>
        <taxon>Orbiliaceae</taxon>
        <taxon>Orbilia</taxon>
    </lineage>
</organism>
<reference evidence="2 3" key="1">
    <citation type="submission" date="2019-10" db="EMBL/GenBank/DDBJ databases">
        <authorList>
            <person name="Palmer J.M."/>
        </authorList>
    </citation>
    <scope>NUCLEOTIDE SEQUENCE [LARGE SCALE GENOMIC DNA]</scope>
    <source>
        <strain evidence="2 3">TWF696</strain>
    </source>
</reference>
<proteinExistence type="predicted"/>
<name>A0AAV9UIR2_9PEZI</name>
<protein>
    <submittedName>
        <fullName evidence="2">Uncharacterized protein</fullName>
    </submittedName>
</protein>
<evidence type="ECO:0000313" key="2">
    <source>
        <dbReference type="EMBL" id="KAK6341224.1"/>
    </source>
</evidence>
<accession>A0AAV9UIR2</accession>
<evidence type="ECO:0000313" key="3">
    <source>
        <dbReference type="Proteomes" id="UP001375240"/>
    </source>
</evidence>
<comment type="caution">
    <text evidence="2">The sequence shown here is derived from an EMBL/GenBank/DDBJ whole genome shotgun (WGS) entry which is preliminary data.</text>
</comment>
<keyword evidence="3" id="KW-1185">Reference proteome</keyword>
<dbReference type="AlphaFoldDB" id="A0AAV9UIR2"/>
<evidence type="ECO:0000256" key="1">
    <source>
        <dbReference type="SAM" id="MobiDB-lite"/>
    </source>
</evidence>
<feature type="region of interest" description="Disordered" evidence="1">
    <location>
        <begin position="1"/>
        <end position="20"/>
    </location>
</feature>
<feature type="compositionally biased region" description="Basic residues" evidence="1">
    <location>
        <begin position="9"/>
        <end position="19"/>
    </location>
</feature>
<dbReference type="EMBL" id="JAVHNQ010000007">
    <property type="protein sequence ID" value="KAK6341224.1"/>
    <property type="molecule type" value="Genomic_DNA"/>
</dbReference>
<sequence>MDRQNGLSRQRRQAARGRSSHLLSPVLAILIDTIAHGDNAHPTPAKSLKLDFSYHATTSAYAHPTSLPPLLPLSSTLRL</sequence>
<gene>
    <name evidence="2" type="ORF">TWF696_008310</name>
</gene>